<dbReference type="Pfam" id="PF01943">
    <property type="entry name" value="Polysacc_synt"/>
    <property type="match status" value="1"/>
</dbReference>
<feature type="transmembrane region" description="Helical" evidence="6">
    <location>
        <begin position="39"/>
        <end position="59"/>
    </location>
</feature>
<reference evidence="7 8" key="1">
    <citation type="journal article" date="2013" name="Genome Announc.">
        <title>Genome Sequence of Sporolactobacillus laevolacticus DSM442, an Efficient Polymer-Grade D-Lactate Producer from Agricultural Waste Cottonseed as a Nitrogen Source.</title>
        <authorList>
            <person name="Wang H."/>
            <person name="Wang L."/>
            <person name="Ju J."/>
            <person name="Yu B."/>
            <person name="Ma Y."/>
        </authorList>
    </citation>
    <scope>NUCLEOTIDE SEQUENCE [LARGE SCALE GENOMIC DNA]</scope>
    <source>
        <strain evidence="7 8">DSM 442</strain>
    </source>
</reference>
<dbReference type="PANTHER" id="PTHR30250:SF11">
    <property type="entry name" value="O-ANTIGEN TRANSPORTER-RELATED"/>
    <property type="match status" value="1"/>
</dbReference>
<evidence type="ECO:0000313" key="8">
    <source>
        <dbReference type="Proteomes" id="UP000018296"/>
    </source>
</evidence>
<keyword evidence="4 6" id="KW-1133">Transmembrane helix</keyword>
<comment type="subcellular location">
    <subcellularLocation>
        <location evidence="1">Cell membrane</location>
        <topology evidence="1">Multi-pass membrane protein</topology>
    </subcellularLocation>
</comment>
<feature type="transmembrane region" description="Helical" evidence="6">
    <location>
        <begin position="249"/>
        <end position="272"/>
    </location>
</feature>
<dbReference type="eggNOG" id="COG2244">
    <property type="taxonomic scope" value="Bacteria"/>
</dbReference>
<evidence type="ECO:0000256" key="1">
    <source>
        <dbReference type="ARBA" id="ARBA00004651"/>
    </source>
</evidence>
<evidence type="ECO:0000256" key="5">
    <source>
        <dbReference type="ARBA" id="ARBA00023136"/>
    </source>
</evidence>
<keyword evidence="3 6" id="KW-0812">Transmembrane</keyword>
<proteinExistence type="predicted"/>
<organism evidence="7 8">
    <name type="scientific">Sporolactobacillus laevolacticus DSM 442</name>
    <dbReference type="NCBI Taxonomy" id="1395513"/>
    <lineage>
        <taxon>Bacteria</taxon>
        <taxon>Bacillati</taxon>
        <taxon>Bacillota</taxon>
        <taxon>Bacilli</taxon>
        <taxon>Bacillales</taxon>
        <taxon>Sporolactobacillaceae</taxon>
        <taxon>Sporolactobacillus</taxon>
    </lineage>
</organism>
<protein>
    <submittedName>
        <fullName evidence="7">Polysaccharide biosynthesis protein</fullName>
    </submittedName>
</protein>
<dbReference type="RefSeq" id="WP_023511054.1">
    <property type="nucleotide sequence ID" value="NZ_AWTC01000015.1"/>
</dbReference>
<keyword evidence="2" id="KW-1003">Cell membrane</keyword>
<dbReference type="InterPro" id="IPR050833">
    <property type="entry name" value="Poly_Biosynth_Transport"/>
</dbReference>
<evidence type="ECO:0000256" key="4">
    <source>
        <dbReference type="ARBA" id="ARBA00022989"/>
    </source>
</evidence>
<feature type="transmembrane region" description="Helical" evidence="6">
    <location>
        <begin position="171"/>
        <end position="191"/>
    </location>
</feature>
<dbReference type="OrthoDB" id="6017905at2"/>
<sequence>MNTFIKKLIGFSIGPVVGAMISFITIPVTTYFINPAEYGKASMFLLFQTIVGTFLFLGIDQSYTREYHSATDKTRLLQNALLLPMVLAIGVLLTALIAPGTLSRALFGRADYTLPTILFGVMTIFIVLERFLMLSIRMREQAYEYSLQAILVKSAVLILTLIYIFFIRRDFLAVVYSTVLGQITGDLYLFWRYRNLLNPKVFRLNRSLLKALSKFGLPIMVATSFSSLLNGMDRLALRLWSDFDQIGIFSATLKIAAILSVIQTSFTSFWIPTAYRWYSEGRPIDYFKVVSDAILLGMSLLAAGIFLFKNVIIFILSDQYSDAQYLVGFLCLQPLIYTVSETTCLGIVFTKKSYLSIWVSLIALIPAILLDILLVPSLGAAGAAIAIAVAYFFFFTARTYFSGKYWIKLPVTKHYVVFLFLLAGAFLNLFHFPGMLFINCVWLLLTLALQQSTVRQLWRFWRQQTSQKKK</sequence>
<dbReference type="PATRIC" id="fig|1395513.3.peg.2861"/>
<gene>
    <name evidence="7" type="ORF">P343_14115</name>
</gene>
<keyword evidence="5 6" id="KW-0472">Membrane</keyword>
<evidence type="ECO:0000256" key="6">
    <source>
        <dbReference type="SAM" id="Phobius"/>
    </source>
</evidence>
<dbReference type="STRING" id="1395513.P343_14115"/>
<feature type="transmembrane region" description="Helical" evidence="6">
    <location>
        <begin position="293"/>
        <end position="317"/>
    </location>
</feature>
<dbReference type="InterPro" id="IPR002797">
    <property type="entry name" value="Polysacc_synth"/>
</dbReference>
<comment type="caution">
    <text evidence="7">The sequence shown here is derived from an EMBL/GenBank/DDBJ whole genome shotgun (WGS) entry which is preliminary data.</text>
</comment>
<feature type="transmembrane region" description="Helical" evidence="6">
    <location>
        <begin position="413"/>
        <end position="430"/>
    </location>
</feature>
<feature type="transmembrane region" description="Helical" evidence="6">
    <location>
        <begin position="145"/>
        <end position="165"/>
    </location>
</feature>
<dbReference type="EMBL" id="AWTC01000015">
    <property type="protein sequence ID" value="EST10951.1"/>
    <property type="molecule type" value="Genomic_DNA"/>
</dbReference>
<feature type="transmembrane region" description="Helical" evidence="6">
    <location>
        <begin position="12"/>
        <end position="33"/>
    </location>
</feature>
<feature type="transmembrane region" description="Helical" evidence="6">
    <location>
        <begin position="112"/>
        <end position="133"/>
    </location>
</feature>
<accession>V6IWJ4</accession>
<name>V6IWJ4_9BACL</name>
<feature type="transmembrane region" description="Helical" evidence="6">
    <location>
        <begin position="355"/>
        <end position="375"/>
    </location>
</feature>
<evidence type="ECO:0000256" key="2">
    <source>
        <dbReference type="ARBA" id="ARBA00022475"/>
    </source>
</evidence>
<keyword evidence="8" id="KW-1185">Reference proteome</keyword>
<feature type="transmembrane region" description="Helical" evidence="6">
    <location>
        <begin position="323"/>
        <end position="348"/>
    </location>
</feature>
<dbReference type="GO" id="GO:0005886">
    <property type="term" value="C:plasma membrane"/>
    <property type="evidence" value="ECO:0007669"/>
    <property type="project" value="UniProtKB-SubCell"/>
</dbReference>
<evidence type="ECO:0000256" key="3">
    <source>
        <dbReference type="ARBA" id="ARBA00022692"/>
    </source>
</evidence>
<feature type="transmembrane region" description="Helical" evidence="6">
    <location>
        <begin position="211"/>
        <end position="229"/>
    </location>
</feature>
<evidence type="ECO:0000313" key="7">
    <source>
        <dbReference type="EMBL" id="EST10951.1"/>
    </source>
</evidence>
<feature type="transmembrane region" description="Helical" evidence="6">
    <location>
        <begin position="381"/>
        <end position="401"/>
    </location>
</feature>
<feature type="transmembrane region" description="Helical" evidence="6">
    <location>
        <begin position="80"/>
        <end position="100"/>
    </location>
</feature>
<dbReference type="AlphaFoldDB" id="V6IWJ4"/>
<dbReference type="PANTHER" id="PTHR30250">
    <property type="entry name" value="PST FAMILY PREDICTED COLANIC ACID TRANSPORTER"/>
    <property type="match status" value="1"/>
</dbReference>
<dbReference type="Proteomes" id="UP000018296">
    <property type="component" value="Unassembled WGS sequence"/>
</dbReference>